<dbReference type="InParanoid" id="F0XAI9"/>
<protein>
    <submittedName>
        <fullName evidence="2">Uncharacterized protein</fullName>
    </submittedName>
</protein>
<evidence type="ECO:0000313" key="2">
    <source>
        <dbReference type="EMBL" id="EFX06027.1"/>
    </source>
</evidence>
<dbReference type="OrthoDB" id="8249012at2759"/>
<proteinExistence type="predicted"/>
<dbReference type="HOGENOM" id="CLU_048127_1_1_1"/>
<name>F0XAI9_GROCL</name>
<evidence type="ECO:0000256" key="1">
    <source>
        <dbReference type="SAM" id="MobiDB-lite"/>
    </source>
</evidence>
<dbReference type="EMBL" id="GL629735">
    <property type="protein sequence ID" value="EFX06027.1"/>
    <property type="molecule type" value="Genomic_DNA"/>
</dbReference>
<accession>F0XAI9</accession>
<feature type="compositionally biased region" description="Basic and acidic residues" evidence="1">
    <location>
        <begin position="230"/>
        <end position="244"/>
    </location>
</feature>
<dbReference type="PANTHER" id="PTHR21521">
    <property type="entry name" value="AMUN, ISOFORM A"/>
    <property type="match status" value="1"/>
</dbReference>
<dbReference type="RefSeq" id="XP_014175509.1">
    <property type="nucleotide sequence ID" value="XM_014320034.1"/>
</dbReference>
<gene>
    <name evidence="2" type="ORF">CMQ_4096</name>
</gene>
<sequence length="271" mass="29611">MNVSAIPSPDNISIDEFEQLLARYPAVLQAVSDAKGAKTGQQTLAELDAFRYQVAPARFGLDEGAQLMTLDDVKQLVAWKLRHGKFRPNLMKLVSSNDEAAVRDAVREALDVYRPPKGGDDRTTSSSLAFRALCRLRGIGPATASLLLAVHDPQHVVFFADAAYAWLCGGPALAPPSKYNDREYEDLSSRAAALQKRLARNGSAADVEKVAYVLLTEGNNNTGGARRRQTKEAETTERPAEPVSKRKRSSAADPERVDSAPPRRSQRVKRA</sequence>
<keyword evidence="3" id="KW-1185">Reference proteome</keyword>
<dbReference type="GeneID" id="25977269"/>
<dbReference type="PANTHER" id="PTHR21521:SF0">
    <property type="entry name" value="AMUN, ISOFORM A"/>
    <property type="match status" value="1"/>
</dbReference>
<dbReference type="AlphaFoldDB" id="F0XAI9"/>
<feature type="region of interest" description="Disordered" evidence="1">
    <location>
        <begin position="219"/>
        <end position="271"/>
    </location>
</feature>
<dbReference type="Proteomes" id="UP000007796">
    <property type="component" value="Unassembled WGS sequence"/>
</dbReference>
<dbReference type="STRING" id="655863.F0XAI9"/>
<dbReference type="eggNOG" id="ENOG502S729">
    <property type="taxonomic scope" value="Eukaryota"/>
</dbReference>
<organism evidence="3">
    <name type="scientific">Grosmannia clavigera (strain kw1407 / UAMH 11150)</name>
    <name type="common">Blue stain fungus</name>
    <name type="synonym">Graphiocladiella clavigera</name>
    <dbReference type="NCBI Taxonomy" id="655863"/>
    <lineage>
        <taxon>Eukaryota</taxon>
        <taxon>Fungi</taxon>
        <taxon>Dikarya</taxon>
        <taxon>Ascomycota</taxon>
        <taxon>Pezizomycotina</taxon>
        <taxon>Sordariomycetes</taxon>
        <taxon>Sordariomycetidae</taxon>
        <taxon>Ophiostomatales</taxon>
        <taxon>Ophiostomataceae</taxon>
        <taxon>Leptographium</taxon>
    </lineage>
</organism>
<evidence type="ECO:0000313" key="3">
    <source>
        <dbReference type="Proteomes" id="UP000007796"/>
    </source>
</evidence>
<reference evidence="2 3" key="1">
    <citation type="journal article" date="2011" name="Proc. Natl. Acad. Sci. U.S.A.">
        <title>Genome and transcriptome analyses of the mountain pine beetle-fungal symbiont Grosmannia clavigera, a lodgepole pine pathogen.</title>
        <authorList>
            <person name="DiGuistini S."/>
            <person name="Wang Y."/>
            <person name="Liao N.Y."/>
            <person name="Taylor G."/>
            <person name="Tanguay P."/>
            <person name="Feau N."/>
            <person name="Henrissat B."/>
            <person name="Chan S.K."/>
            <person name="Hesse-Orce U."/>
            <person name="Alamouti S.M."/>
            <person name="Tsui C.K.M."/>
            <person name="Docking R.T."/>
            <person name="Levasseur A."/>
            <person name="Haridas S."/>
            <person name="Robertson G."/>
            <person name="Birol I."/>
            <person name="Holt R.A."/>
            <person name="Marra M.A."/>
            <person name="Hamelin R.C."/>
            <person name="Hirst M."/>
            <person name="Jones S.J.M."/>
            <person name="Bohlmann J."/>
            <person name="Breuil C."/>
        </authorList>
    </citation>
    <scope>NUCLEOTIDE SEQUENCE [LARGE SCALE GENOMIC DNA]</scope>
    <source>
        <strain evidence="3">kw1407 / UAMH 11150</strain>
    </source>
</reference>